<comment type="caution">
    <text evidence="3">The sequence shown here is derived from an EMBL/GenBank/DDBJ whole genome shotgun (WGS) entry which is preliminary data.</text>
</comment>
<accession>A0ABV2VWF7</accession>
<dbReference type="RefSeq" id="WP_355668594.1">
    <property type="nucleotide sequence ID" value="NZ_JBEXRX010000338.1"/>
</dbReference>
<dbReference type="SUPFAM" id="SSF56349">
    <property type="entry name" value="DNA breaking-rejoining enzymes"/>
    <property type="match status" value="1"/>
</dbReference>
<evidence type="ECO:0000256" key="1">
    <source>
        <dbReference type="ARBA" id="ARBA00023172"/>
    </source>
</evidence>
<dbReference type="InterPro" id="IPR011010">
    <property type="entry name" value="DNA_brk_join_enz"/>
</dbReference>
<name>A0ABV2VWF7_9ACTN</name>
<dbReference type="Gene3D" id="1.10.443.10">
    <property type="entry name" value="Intergrase catalytic core"/>
    <property type="match status" value="1"/>
</dbReference>
<dbReference type="Pfam" id="PF00589">
    <property type="entry name" value="Phage_integrase"/>
    <property type="match status" value="1"/>
</dbReference>
<organism evidence="3 4">
    <name type="scientific">Micromonospora fulviviridis</name>
    <dbReference type="NCBI Taxonomy" id="47860"/>
    <lineage>
        <taxon>Bacteria</taxon>
        <taxon>Bacillati</taxon>
        <taxon>Actinomycetota</taxon>
        <taxon>Actinomycetes</taxon>
        <taxon>Micromonosporales</taxon>
        <taxon>Micromonosporaceae</taxon>
        <taxon>Micromonospora</taxon>
    </lineage>
</organism>
<dbReference type="Proteomes" id="UP001550348">
    <property type="component" value="Unassembled WGS sequence"/>
</dbReference>
<protein>
    <submittedName>
        <fullName evidence="3">Tyrosine-type recombinase/integrase</fullName>
    </submittedName>
</protein>
<evidence type="ECO:0000313" key="3">
    <source>
        <dbReference type="EMBL" id="MEU0157133.1"/>
    </source>
</evidence>
<gene>
    <name evidence="3" type="ORF">ABZ071_35855</name>
</gene>
<dbReference type="InterPro" id="IPR013762">
    <property type="entry name" value="Integrase-like_cat_sf"/>
</dbReference>
<proteinExistence type="predicted"/>
<keyword evidence="4" id="KW-1185">Reference proteome</keyword>
<feature type="domain" description="Tyr recombinase" evidence="2">
    <location>
        <begin position="1"/>
        <end position="197"/>
    </location>
</feature>
<evidence type="ECO:0000259" key="2">
    <source>
        <dbReference type="PROSITE" id="PS51898"/>
    </source>
</evidence>
<sequence>MTISREEFFGKLLPAVPPRYRAIVSAAAGAGLRWGECAGLTWSSVDLNRAVLRVLQVAEETHGGILLRPYPKSRAGVRTVPLPDFLTSALRDLLTEAGDPRTLVFRDRVGRPLRRSNFRRRVWLPSLVRAGLLGQVVNTGPHRYRAVWPDREGIEWSAEFTTEREAVACVAAKRPSGNRVTTLGYGEVRRSMRVLQP</sequence>
<dbReference type="EMBL" id="JBEXRX010000338">
    <property type="protein sequence ID" value="MEU0157133.1"/>
    <property type="molecule type" value="Genomic_DNA"/>
</dbReference>
<reference evidence="3 4" key="1">
    <citation type="submission" date="2024-06" db="EMBL/GenBank/DDBJ databases">
        <title>The Natural Products Discovery Center: Release of the First 8490 Sequenced Strains for Exploring Actinobacteria Biosynthetic Diversity.</title>
        <authorList>
            <person name="Kalkreuter E."/>
            <person name="Kautsar S.A."/>
            <person name="Yang D."/>
            <person name="Bader C.D."/>
            <person name="Teijaro C.N."/>
            <person name="Fluegel L."/>
            <person name="Davis C.M."/>
            <person name="Simpson J.R."/>
            <person name="Lauterbach L."/>
            <person name="Steele A.D."/>
            <person name="Gui C."/>
            <person name="Meng S."/>
            <person name="Li G."/>
            <person name="Viehrig K."/>
            <person name="Ye F."/>
            <person name="Su P."/>
            <person name="Kiefer A.F."/>
            <person name="Nichols A."/>
            <person name="Cepeda A.J."/>
            <person name="Yan W."/>
            <person name="Fan B."/>
            <person name="Jiang Y."/>
            <person name="Adhikari A."/>
            <person name="Zheng C.-J."/>
            <person name="Schuster L."/>
            <person name="Cowan T.M."/>
            <person name="Smanski M.J."/>
            <person name="Chevrette M.G."/>
            <person name="De Carvalho L.P.S."/>
            <person name="Shen B."/>
        </authorList>
    </citation>
    <scope>NUCLEOTIDE SEQUENCE [LARGE SCALE GENOMIC DNA]</scope>
    <source>
        <strain evidence="3 4">NPDC006286</strain>
    </source>
</reference>
<evidence type="ECO:0000313" key="4">
    <source>
        <dbReference type="Proteomes" id="UP001550348"/>
    </source>
</evidence>
<dbReference type="PROSITE" id="PS51898">
    <property type="entry name" value="TYR_RECOMBINASE"/>
    <property type="match status" value="1"/>
</dbReference>
<dbReference type="InterPro" id="IPR002104">
    <property type="entry name" value="Integrase_catalytic"/>
</dbReference>
<keyword evidence="1" id="KW-0233">DNA recombination</keyword>